<dbReference type="GO" id="GO:0016746">
    <property type="term" value="F:acyltransferase activity"/>
    <property type="evidence" value="ECO:0007669"/>
    <property type="project" value="UniProtKB-KW"/>
</dbReference>
<dbReference type="PANTHER" id="PTHR23028:SF53">
    <property type="entry name" value="ACYL_TRANSF_3 DOMAIN-CONTAINING PROTEIN"/>
    <property type="match status" value="1"/>
</dbReference>
<evidence type="ECO:0000313" key="3">
    <source>
        <dbReference type="EMBL" id="MBC6464919.1"/>
    </source>
</evidence>
<keyword evidence="4" id="KW-1185">Reference proteome</keyword>
<sequence length="414" mass="44804">MTAEAPAAGVARPPGGLPAVSGHQDALDGVRAVAAFTVLVFHVALNSGFNRSSVPAAWLFNGGQVGVAVFFVLSGLLLYRPWVRALLDGGVRPRTRTYLRKRALRILPAYWALVACVLLTAERDHLDDVRAWGRLLTLTQLYAPGPLWSSGLGPREMGQTWSLAVEAAWYVSLPITAMLLAWFARGRSGSEVDVAARARRLLWGLGAYALISFGYTLFMFVPGYHPIAVAWPPRYLAWFAAGMALSVVAVWARAEPTGPAARFCRTVGECWSTCWLGALCLFVIAASPLTGPSDLSSLDGVWTAEFHILIFGMCALFFIAPVALAPTAHPGPTRVLGNRVMRFLGRISYGVFLWQMVLILGWFDGTDRLFRGALLLDLPILAAATVTAATLSYYLIEKPIQRLSQGRGGASTGR</sequence>
<keyword evidence="1" id="KW-1133">Transmembrane helix</keyword>
<keyword evidence="1" id="KW-0472">Membrane</keyword>
<dbReference type="InterPro" id="IPR002656">
    <property type="entry name" value="Acyl_transf_3_dom"/>
</dbReference>
<dbReference type="InterPro" id="IPR050879">
    <property type="entry name" value="Acyltransferase_3"/>
</dbReference>
<protein>
    <submittedName>
        <fullName evidence="3">Acyltransferase</fullName>
    </submittedName>
</protein>
<feature type="transmembrane region" description="Helical" evidence="1">
    <location>
        <begin position="58"/>
        <end position="82"/>
    </location>
</feature>
<keyword evidence="3" id="KW-0012">Acyltransferase</keyword>
<dbReference type="PANTHER" id="PTHR23028">
    <property type="entry name" value="ACETYLTRANSFERASE"/>
    <property type="match status" value="1"/>
</dbReference>
<feature type="transmembrane region" description="Helical" evidence="1">
    <location>
        <begin position="103"/>
        <end position="121"/>
    </location>
</feature>
<feature type="transmembrane region" description="Helical" evidence="1">
    <location>
        <begin position="205"/>
        <end position="224"/>
    </location>
</feature>
<evidence type="ECO:0000259" key="2">
    <source>
        <dbReference type="Pfam" id="PF01757"/>
    </source>
</evidence>
<dbReference type="RefSeq" id="WP_187241878.1">
    <property type="nucleotide sequence ID" value="NZ_BAAAOK010000008.1"/>
</dbReference>
<reference evidence="3 4" key="1">
    <citation type="submission" date="2020-06" db="EMBL/GenBank/DDBJ databases">
        <title>Actinomadura xiongansis sp. nov., isolated from soil of Baiyangdian.</title>
        <authorList>
            <person name="Zhang X."/>
        </authorList>
    </citation>
    <scope>NUCLEOTIDE SEQUENCE [LARGE SCALE GENOMIC DNA]</scope>
    <source>
        <strain evidence="3 4">HBUM206468</strain>
    </source>
</reference>
<evidence type="ECO:0000313" key="4">
    <source>
        <dbReference type="Proteomes" id="UP000805614"/>
    </source>
</evidence>
<keyword evidence="3" id="KW-0808">Transferase</keyword>
<dbReference type="Proteomes" id="UP000805614">
    <property type="component" value="Unassembled WGS sequence"/>
</dbReference>
<feature type="transmembrane region" description="Helical" evidence="1">
    <location>
        <begin position="167"/>
        <end position="184"/>
    </location>
</feature>
<feature type="transmembrane region" description="Helical" evidence="1">
    <location>
        <begin position="369"/>
        <end position="396"/>
    </location>
</feature>
<feature type="transmembrane region" description="Helical" evidence="1">
    <location>
        <begin position="236"/>
        <end position="254"/>
    </location>
</feature>
<feature type="transmembrane region" description="Helical" evidence="1">
    <location>
        <begin position="266"/>
        <end position="286"/>
    </location>
</feature>
<dbReference type="EMBL" id="JABVEC010000002">
    <property type="protein sequence ID" value="MBC6464919.1"/>
    <property type="molecule type" value="Genomic_DNA"/>
</dbReference>
<organism evidence="3 4">
    <name type="scientific">Actinomadura alba</name>
    <dbReference type="NCBI Taxonomy" id="406431"/>
    <lineage>
        <taxon>Bacteria</taxon>
        <taxon>Bacillati</taxon>
        <taxon>Actinomycetota</taxon>
        <taxon>Actinomycetes</taxon>
        <taxon>Streptosporangiales</taxon>
        <taxon>Thermomonosporaceae</taxon>
        <taxon>Actinomadura</taxon>
    </lineage>
</organism>
<name>A0ABR7LJH4_9ACTN</name>
<accession>A0ABR7LJH4</accession>
<comment type="caution">
    <text evidence="3">The sequence shown here is derived from an EMBL/GenBank/DDBJ whole genome shotgun (WGS) entry which is preliminary data.</text>
</comment>
<gene>
    <name evidence="3" type="ORF">HKK74_05325</name>
</gene>
<evidence type="ECO:0000256" key="1">
    <source>
        <dbReference type="SAM" id="Phobius"/>
    </source>
</evidence>
<feature type="transmembrane region" description="Helical" evidence="1">
    <location>
        <begin position="346"/>
        <end position="363"/>
    </location>
</feature>
<dbReference type="Pfam" id="PF01757">
    <property type="entry name" value="Acyl_transf_3"/>
    <property type="match status" value="1"/>
</dbReference>
<proteinExistence type="predicted"/>
<feature type="domain" description="Acyltransferase 3" evidence="2">
    <location>
        <begin position="26"/>
        <end position="394"/>
    </location>
</feature>
<keyword evidence="1" id="KW-0812">Transmembrane</keyword>
<feature type="transmembrane region" description="Helical" evidence="1">
    <location>
        <begin position="306"/>
        <end position="325"/>
    </location>
</feature>